<accession>A0ACB7V496</accession>
<keyword evidence="1" id="KW-0808">Transferase</keyword>
<proteinExistence type="predicted"/>
<dbReference type="EMBL" id="CM037022">
    <property type="protein sequence ID" value="KAH7667965.1"/>
    <property type="molecule type" value="Genomic_DNA"/>
</dbReference>
<dbReference type="Proteomes" id="UP000827976">
    <property type="component" value="Chromosome 12"/>
</dbReference>
<gene>
    <name evidence="1" type="ORF">IHE45_12G092800</name>
</gene>
<evidence type="ECO:0000313" key="1">
    <source>
        <dbReference type="EMBL" id="KAH7667965.1"/>
    </source>
</evidence>
<comment type="caution">
    <text evidence="1">The sequence shown here is derived from an EMBL/GenBank/DDBJ whole genome shotgun (WGS) entry which is preliminary data.</text>
</comment>
<protein>
    <submittedName>
        <fullName evidence="1">Uracil phosphoribosyltransferase protein</fullName>
        <ecNumber evidence="1">2.4.2.9</ecNumber>
    </submittedName>
</protein>
<organism evidence="1 2">
    <name type="scientific">Dioscorea alata</name>
    <name type="common">Purple yam</name>
    <dbReference type="NCBI Taxonomy" id="55571"/>
    <lineage>
        <taxon>Eukaryota</taxon>
        <taxon>Viridiplantae</taxon>
        <taxon>Streptophyta</taxon>
        <taxon>Embryophyta</taxon>
        <taxon>Tracheophyta</taxon>
        <taxon>Spermatophyta</taxon>
        <taxon>Magnoliopsida</taxon>
        <taxon>Liliopsida</taxon>
        <taxon>Dioscoreales</taxon>
        <taxon>Dioscoreaceae</taxon>
        <taxon>Dioscorea</taxon>
    </lineage>
</organism>
<keyword evidence="2" id="KW-1185">Reference proteome</keyword>
<sequence>MRYKSLIPRRIRGGYRIRSPRRFHGNQSRSSVSESSRCLVMAAPASIRAPLLQPPSAAGHYSSRHSPRIPQGFLSLPSALCASPNPKIAIQGKRLSCLAVKSGMGTEVSQASEDRMLVMVPPHPLIKHWISVLRNEQTPCVIFKNALAELGRLLIYEASRDWLPIISGEIQTPMSVATVEFIDPREPVMVIPILRAGLALAEHASAVLPATKTYHLGMRRDETTLQPSVYLNNLPDQFPEGSRVLIVDPMLATGGTMVAAIDLVKERGIGNKHIRVVSAVSAPPALQKLGSKFPGLHVYTGMIDPVVNEKGFIVPGLGDAGDRSFGT</sequence>
<dbReference type="EC" id="2.4.2.9" evidence="1"/>
<keyword evidence="1" id="KW-0328">Glycosyltransferase</keyword>
<evidence type="ECO:0000313" key="2">
    <source>
        <dbReference type="Proteomes" id="UP000827976"/>
    </source>
</evidence>
<reference evidence="2" key="1">
    <citation type="journal article" date="2022" name="Nat. Commun.">
        <title>Chromosome evolution and the genetic basis of agronomically important traits in greater yam.</title>
        <authorList>
            <person name="Bredeson J.V."/>
            <person name="Lyons J.B."/>
            <person name="Oniyinde I.O."/>
            <person name="Okereke N.R."/>
            <person name="Kolade O."/>
            <person name="Nnabue I."/>
            <person name="Nwadili C.O."/>
            <person name="Hribova E."/>
            <person name="Parker M."/>
            <person name="Nwogha J."/>
            <person name="Shu S."/>
            <person name="Carlson J."/>
            <person name="Kariba R."/>
            <person name="Muthemba S."/>
            <person name="Knop K."/>
            <person name="Barton G.J."/>
            <person name="Sherwood A.V."/>
            <person name="Lopez-Montes A."/>
            <person name="Asiedu R."/>
            <person name="Jamnadass R."/>
            <person name="Muchugi A."/>
            <person name="Goodstein D."/>
            <person name="Egesi C.N."/>
            <person name="Featherston J."/>
            <person name="Asfaw A."/>
            <person name="Simpson G.G."/>
            <person name="Dolezel J."/>
            <person name="Hendre P.S."/>
            <person name="Van Deynze A."/>
            <person name="Kumar P.L."/>
            <person name="Obidiegwu J.E."/>
            <person name="Bhattacharjee R."/>
            <person name="Rokhsar D.S."/>
        </authorList>
    </citation>
    <scope>NUCLEOTIDE SEQUENCE [LARGE SCALE GENOMIC DNA]</scope>
    <source>
        <strain evidence="2">cv. TDa95/00328</strain>
    </source>
</reference>
<name>A0ACB7V496_DIOAL</name>